<evidence type="ECO:0000313" key="9">
    <source>
        <dbReference type="Proteomes" id="UP000272613"/>
    </source>
</evidence>
<feature type="region of interest" description="Disordered" evidence="7">
    <location>
        <begin position="504"/>
        <end position="556"/>
    </location>
</feature>
<reference evidence="8 9" key="1">
    <citation type="submission" date="2018-08" db="EMBL/GenBank/DDBJ databases">
        <title>Recombination of ecologically and evolutionarily significant loci maintains genetic cohesion in the Pseudomonas syringae species complex.</title>
        <authorList>
            <person name="Dillon M."/>
            <person name="Thakur S."/>
            <person name="Almeida R.N.D."/>
            <person name="Weir B.S."/>
            <person name="Guttman D.S."/>
        </authorList>
    </citation>
    <scope>NUCLEOTIDE SEQUENCE [LARGE SCALE GENOMIC DNA]</scope>
    <source>
        <strain evidence="8 9">ICMP 5019</strain>
    </source>
</reference>
<evidence type="ECO:0000256" key="6">
    <source>
        <dbReference type="ARBA" id="ARBA00023136"/>
    </source>
</evidence>
<organism evidence="8 9">
    <name type="scientific">Pseudomonas coronafaciens pv. garcae</name>
    <dbReference type="NCBI Taxonomy" id="251653"/>
    <lineage>
        <taxon>Bacteria</taxon>
        <taxon>Pseudomonadati</taxon>
        <taxon>Pseudomonadota</taxon>
        <taxon>Gammaproteobacteria</taxon>
        <taxon>Pseudomonadales</taxon>
        <taxon>Pseudomonadaceae</taxon>
        <taxon>Pseudomonas</taxon>
        <taxon>Pseudomonas coronafaciens</taxon>
    </lineage>
</organism>
<dbReference type="SUPFAM" id="SSF52540">
    <property type="entry name" value="P-loop containing nucleoside triphosphate hydrolases"/>
    <property type="match status" value="1"/>
</dbReference>
<dbReference type="Gene3D" id="3.40.50.300">
    <property type="entry name" value="P-loop containing nucleotide triphosphate hydrolases"/>
    <property type="match status" value="1"/>
</dbReference>
<feature type="region of interest" description="Disordered" evidence="7">
    <location>
        <begin position="1"/>
        <end position="20"/>
    </location>
</feature>
<comment type="caution">
    <text evidence="8">The sequence shown here is derived from an EMBL/GenBank/DDBJ whole genome shotgun (WGS) entry which is preliminary data.</text>
</comment>
<dbReference type="InterPro" id="IPR003688">
    <property type="entry name" value="TraG/VirD4"/>
</dbReference>
<dbReference type="InterPro" id="IPR027417">
    <property type="entry name" value="P-loop_NTPase"/>
</dbReference>
<dbReference type="PANTHER" id="PTHR37937">
    <property type="entry name" value="CONJUGATIVE TRANSFER: DNA TRANSPORT"/>
    <property type="match status" value="1"/>
</dbReference>
<comment type="similarity">
    <text evidence="2">Belongs to the VirD4/TraG family.</text>
</comment>
<evidence type="ECO:0000256" key="4">
    <source>
        <dbReference type="ARBA" id="ARBA00022692"/>
    </source>
</evidence>
<evidence type="ECO:0000256" key="2">
    <source>
        <dbReference type="ARBA" id="ARBA00008806"/>
    </source>
</evidence>
<dbReference type="PANTHER" id="PTHR37937:SF1">
    <property type="entry name" value="CONJUGATIVE TRANSFER: DNA TRANSPORT"/>
    <property type="match status" value="1"/>
</dbReference>
<keyword evidence="6" id="KW-0472">Membrane</keyword>
<dbReference type="AlphaFoldDB" id="A0AB37QIU2"/>
<evidence type="ECO:0000256" key="3">
    <source>
        <dbReference type="ARBA" id="ARBA00022475"/>
    </source>
</evidence>
<name>A0AB37QIU2_9PSED</name>
<gene>
    <name evidence="8" type="ORF">ALP74_101219</name>
</gene>
<dbReference type="EMBL" id="RBSH01000296">
    <property type="protein sequence ID" value="RMR95450.1"/>
    <property type="molecule type" value="Genomic_DNA"/>
</dbReference>
<protein>
    <submittedName>
        <fullName evidence="8">VirD4 protein</fullName>
    </submittedName>
</protein>
<proteinExistence type="inferred from homology"/>
<dbReference type="Pfam" id="PF02534">
    <property type="entry name" value="T4SS-DNA_transf"/>
    <property type="match status" value="1"/>
</dbReference>
<feature type="region of interest" description="Disordered" evidence="7">
    <location>
        <begin position="402"/>
        <end position="423"/>
    </location>
</feature>
<evidence type="ECO:0000256" key="1">
    <source>
        <dbReference type="ARBA" id="ARBA00004651"/>
    </source>
</evidence>
<evidence type="ECO:0000256" key="7">
    <source>
        <dbReference type="SAM" id="MobiDB-lite"/>
    </source>
</evidence>
<dbReference type="GO" id="GO:0005886">
    <property type="term" value="C:plasma membrane"/>
    <property type="evidence" value="ECO:0007669"/>
    <property type="project" value="UniProtKB-SubCell"/>
</dbReference>
<evidence type="ECO:0000313" key="8">
    <source>
        <dbReference type="EMBL" id="RMR95450.1"/>
    </source>
</evidence>
<sequence>EPLMARVKSKPISPDNPQERIDEHPAFLLGKHPTEDSFLASYGQQFVMLAAPPGTGKGVGAVIPNLLSYPDSMVVNDPKFENWEITSGFRASTGHKVYRFSPERLETHRWNPLSAINRDPLYRLGEIRTIARVLFVSDNPKNQEWYNKAGNVFTAMLLYLMETPEMPCTLPQAYEIGSLGTGIGTWAQQIIQLRSSGPNALSFETLRELNGVYEASKNKSSGWSTTVDIVRDVLSVYAEKTVAWAVSGDDIDLSKAREEKMTAYFSVTEGSLKKYGPLMNLFFTQAIRLNSKVIPEQGGHCADGTLRYKYQLALLMDELAIMGRIESLETAPALTRGAGLRFFFIFQGKDQLRAIYGEEAANAIMKAIHNEIVFAPGDIKLAEEYSRRLGNTTVRVHNQSLNRQKHEVGARGQTDSYSEQPRPLMLPQDINELPYDKQLIFVQGTKTTPALKILARKIFYYEEEVFKSREKLPPPPLPVGDVSKIDALTVPVRTIEAKVAVADAKPMQAEQRQRWNPRDTKTSATEVAQAEVDKAQPVEVEPDPEPVQADDTSEPM</sequence>
<dbReference type="CDD" id="cd01127">
    <property type="entry name" value="TrwB_TraG_TraD_VirD4"/>
    <property type="match status" value="2"/>
</dbReference>
<dbReference type="Proteomes" id="UP000272613">
    <property type="component" value="Unassembled WGS sequence"/>
</dbReference>
<keyword evidence="3" id="KW-1003">Cell membrane</keyword>
<comment type="subcellular location">
    <subcellularLocation>
        <location evidence="1">Cell membrane</location>
        <topology evidence="1">Multi-pass membrane protein</topology>
    </subcellularLocation>
</comment>
<dbReference type="InterPro" id="IPR051539">
    <property type="entry name" value="T4SS-coupling_protein"/>
</dbReference>
<feature type="non-terminal residue" evidence="8">
    <location>
        <position position="1"/>
    </location>
</feature>
<feature type="compositionally biased region" description="Basic and acidic residues" evidence="7">
    <location>
        <begin position="511"/>
        <end position="521"/>
    </location>
</feature>
<keyword evidence="5" id="KW-1133">Transmembrane helix</keyword>
<accession>A0AB37QIU2</accession>
<evidence type="ECO:0000256" key="5">
    <source>
        <dbReference type="ARBA" id="ARBA00022989"/>
    </source>
</evidence>
<keyword evidence="4" id="KW-0812">Transmembrane</keyword>